<feature type="transmembrane region" description="Helical" evidence="8">
    <location>
        <begin position="12"/>
        <end position="31"/>
    </location>
</feature>
<evidence type="ECO:0000256" key="7">
    <source>
        <dbReference type="ARBA" id="ARBA00023136"/>
    </source>
</evidence>
<feature type="transmembrane region" description="Helical" evidence="8">
    <location>
        <begin position="468"/>
        <end position="490"/>
    </location>
</feature>
<evidence type="ECO:0000256" key="3">
    <source>
        <dbReference type="ARBA" id="ARBA00022448"/>
    </source>
</evidence>
<dbReference type="PROSITE" id="PS51202">
    <property type="entry name" value="RCK_C"/>
    <property type="match status" value="2"/>
</dbReference>
<keyword evidence="5 8" id="KW-0812">Transmembrane</keyword>
<evidence type="ECO:0000256" key="4">
    <source>
        <dbReference type="ARBA" id="ARBA00022475"/>
    </source>
</evidence>
<comment type="caution">
    <text evidence="10">The sequence shown here is derived from an EMBL/GenBank/DDBJ whole genome shotgun (WGS) entry which is preliminary data.</text>
</comment>
<dbReference type="Gene3D" id="3.30.70.1450">
    <property type="entry name" value="Regulator of K+ conductance, C-terminal domain"/>
    <property type="match status" value="2"/>
</dbReference>
<evidence type="ECO:0000256" key="8">
    <source>
        <dbReference type="SAM" id="Phobius"/>
    </source>
</evidence>
<dbReference type="InterPro" id="IPR050144">
    <property type="entry name" value="AAE_transporter"/>
</dbReference>
<feature type="transmembrane region" description="Helical" evidence="8">
    <location>
        <begin position="158"/>
        <end position="180"/>
    </location>
</feature>
<protein>
    <submittedName>
        <fullName evidence="10">Transporter</fullName>
    </submittedName>
</protein>
<keyword evidence="3" id="KW-0813">Transport</keyword>
<dbReference type="Pfam" id="PF06826">
    <property type="entry name" value="Asp-Al_Ex"/>
    <property type="match status" value="2"/>
</dbReference>
<evidence type="ECO:0000313" key="10">
    <source>
        <dbReference type="EMBL" id="MBU3854775.1"/>
    </source>
</evidence>
<reference evidence="10" key="2">
    <citation type="submission" date="2021-04" db="EMBL/GenBank/DDBJ databases">
        <authorList>
            <person name="Gilroy R."/>
        </authorList>
    </citation>
    <scope>NUCLEOTIDE SEQUENCE</scope>
    <source>
        <strain evidence="10">G3-2149</strain>
    </source>
</reference>
<feature type="transmembrane region" description="Helical" evidence="8">
    <location>
        <begin position="436"/>
        <end position="456"/>
    </location>
</feature>
<dbReference type="GO" id="GO:0008324">
    <property type="term" value="F:monoatomic cation transmembrane transporter activity"/>
    <property type="evidence" value="ECO:0007669"/>
    <property type="project" value="InterPro"/>
</dbReference>
<keyword evidence="4" id="KW-1003">Cell membrane</keyword>
<keyword evidence="7 8" id="KW-0472">Membrane</keyword>
<dbReference type="SUPFAM" id="SSF116726">
    <property type="entry name" value="TrkA C-terminal domain-like"/>
    <property type="match status" value="2"/>
</dbReference>
<dbReference type="NCBIfam" id="TIGR01625">
    <property type="entry name" value="YidE_YbjL_dupl"/>
    <property type="match status" value="2"/>
</dbReference>
<gene>
    <name evidence="10" type="ORF">H9789_13370</name>
</gene>
<dbReference type="PANTHER" id="PTHR30445:SF3">
    <property type="entry name" value="TRANSPORT PROTEIN YIDE-RELATED"/>
    <property type="match status" value="1"/>
</dbReference>
<evidence type="ECO:0000256" key="2">
    <source>
        <dbReference type="ARBA" id="ARBA00009854"/>
    </source>
</evidence>
<dbReference type="InterPro" id="IPR036721">
    <property type="entry name" value="RCK_C_sf"/>
</dbReference>
<keyword evidence="6 8" id="KW-1133">Transmembrane helix</keyword>
<evidence type="ECO:0000256" key="1">
    <source>
        <dbReference type="ARBA" id="ARBA00004651"/>
    </source>
</evidence>
<name>A0A9E2LCA5_9BACT</name>
<feature type="transmembrane region" description="Helical" evidence="8">
    <location>
        <begin position="529"/>
        <end position="553"/>
    </location>
</feature>
<dbReference type="Pfam" id="PF02080">
    <property type="entry name" value="TrkA_C"/>
    <property type="match status" value="1"/>
</dbReference>
<feature type="transmembrane region" description="Helical" evidence="8">
    <location>
        <begin position="69"/>
        <end position="88"/>
    </location>
</feature>
<dbReference type="InterPro" id="IPR006512">
    <property type="entry name" value="YidE_YbjL"/>
</dbReference>
<dbReference type="GO" id="GO:0005886">
    <property type="term" value="C:plasma membrane"/>
    <property type="evidence" value="ECO:0007669"/>
    <property type="project" value="UniProtKB-SubCell"/>
</dbReference>
<dbReference type="GO" id="GO:0006813">
    <property type="term" value="P:potassium ion transport"/>
    <property type="evidence" value="ECO:0007669"/>
    <property type="project" value="InterPro"/>
</dbReference>
<reference evidence="10" key="1">
    <citation type="journal article" date="2021" name="PeerJ">
        <title>Extensive microbial diversity within the chicken gut microbiome revealed by metagenomics and culture.</title>
        <authorList>
            <person name="Gilroy R."/>
            <person name="Ravi A."/>
            <person name="Getino M."/>
            <person name="Pursley I."/>
            <person name="Horton D.L."/>
            <person name="Alikhan N.F."/>
            <person name="Baker D."/>
            <person name="Gharbi K."/>
            <person name="Hall N."/>
            <person name="Watson M."/>
            <person name="Adriaenssens E.M."/>
            <person name="Foster-Nyarko E."/>
            <person name="Jarju S."/>
            <person name="Secka A."/>
            <person name="Antonio M."/>
            <person name="Oren A."/>
            <person name="Chaudhuri R.R."/>
            <person name="La Ragione R."/>
            <person name="Hildebrand F."/>
            <person name="Pallen M.J."/>
        </authorList>
    </citation>
    <scope>NUCLEOTIDE SEQUENCE</scope>
    <source>
        <strain evidence="10">G3-2149</strain>
    </source>
</reference>
<feature type="transmembrane region" description="Helical" evidence="8">
    <location>
        <begin position="38"/>
        <end position="57"/>
    </location>
</feature>
<dbReference type="InterPro" id="IPR006037">
    <property type="entry name" value="RCK_C"/>
</dbReference>
<proteinExistence type="inferred from homology"/>
<feature type="transmembrane region" description="Helical" evidence="8">
    <location>
        <begin position="100"/>
        <end position="119"/>
    </location>
</feature>
<feature type="domain" description="RCK C-terminal" evidence="9">
    <location>
        <begin position="190"/>
        <end position="273"/>
    </location>
</feature>
<comment type="subcellular location">
    <subcellularLocation>
        <location evidence="1">Cell membrane</location>
        <topology evidence="1">Multi-pass membrane protein</topology>
    </subcellularLocation>
</comment>
<feature type="transmembrane region" description="Helical" evidence="8">
    <location>
        <begin position="404"/>
        <end position="424"/>
    </location>
</feature>
<dbReference type="EMBL" id="JAHLFU010000282">
    <property type="protein sequence ID" value="MBU3854775.1"/>
    <property type="molecule type" value="Genomic_DNA"/>
</dbReference>
<feature type="transmembrane region" description="Helical" evidence="8">
    <location>
        <begin position="375"/>
        <end position="398"/>
    </location>
</feature>
<dbReference type="PANTHER" id="PTHR30445">
    <property type="entry name" value="K(+)_H(+) ANTIPORTER SUBUNIT KHTT"/>
    <property type="match status" value="1"/>
</dbReference>
<evidence type="ECO:0000313" key="11">
    <source>
        <dbReference type="Proteomes" id="UP000823865"/>
    </source>
</evidence>
<dbReference type="AlphaFoldDB" id="A0A9E2LCA5"/>
<evidence type="ECO:0000259" key="9">
    <source>
        <dbReference type="PROSITE" id="PS51202"/>
    </source>
</evidence>
<dbReference type="NCBIfam" id="NF003007">
    <property type="entry name" value="PRK03818.1"/>
    <property type="match status" value="1"/>
</dbReference>
<accession>A0A9E2LCA5</accession>
<comment type="similarity">
    <text evidence="2">Belongs to the AAE transporter (TC 2.A.81) family.</text>
</comment>
<organism evidence="10 11">
    <name type="scientific">Candidatus Paraprevotella stercoravium</name>
    <dbReference type="NCBI Taxonomy" id="2838725"/>
    <lineage>
        <taxon>Bacteria</taxon>
        <taxon>Pseudomonadati</taxon>
        <taxon>Bacteroidota</taxon>
        <taxon>Bacteroidia</taxon>
        <taxon>Bacteroidales</taxon>
        <taxon>Prevotellaceae</taxon>
        <taxon>Paraprevotella</taxon>
    </lineage>
</organism>
<evidence type="ECO:0000256" key="5">
    <source>
        <dbReference type="ARBA" id="ARBA00022692"/>
    </source>
</evidence>
<dbReference type="Proteomes" id="UP000823865">
    <property type="component" value="Unassembled WGS sequence"/>
</dbReference>
<feature type="domain" description="RCK C-terminal" evidence="9">
    <location>
        <begin position="281"/>
        <end position="365"/>
    </location>
</feature>
<sequence>MEWINSIFFEHSALQAIIILSLTTAIGISLGKIRIGGISLGVTFVFFMGIVAGHLGISLNPDMLNYAESFGLVLFVYSLGLQVGPGFFSAFRKEGIQLNLLGLIVILLGTAMAIIISYASQIPLKDMIGVLCGATTNTPALGAAQQTLKQLGQEASSAALSCAVTYPLGVVGVILAIIVIKKLIARPQDMDIKQEDDPNHTYIAAFQVHNPGIYGKKIETLANDSHTKFVISRLWRNGKVSIPSRETILMENDRILVVTIEKDMPILTMLFGEQENRDWNKEDIDWNSIDRELVSSYIVVTRPEINGRRLGSLRLRNAYDINVSRVLRSGVKLLATPDLVLQLGDRLTVVGDAAAIKQVEKILGNTITSLKEPNLAAIFIGIVMGLILGAIPISIPGIDTPVKLGLAGGPIVVGILVGCFGPRLHMRIYTTRSANLMLRAIGLSLYLACLGIDAGAHFFETVMRPEGAAWIGIGFAITLLPVILVGWIALRLSKMDFRTTCGMLCGSMANPMALSYVNDTYQGSNQASVSYATVYPLAMFIRVILAQIILMIFI</sequence>
<evidence type="ECO:0000256" key="6">
    <source>
        <dbReference type="ARBA" id="ARBA00022989"/>
    </source>
</evidence>